<protein>
    <submittedName>
        <fullName evidence="5">Transcriptional antiterminator RfaH</fullName>
    </submittedName>
</protein>
<dbReference type="NCBIfam" id="NF006534">
    <property type="entry name" value="PRK09014.1"/>
    <property type="match status" value="1"/>
</dbReference>
<dbReference type="AlphaFoldDB" id="A0A839T8F8"/>
<evidence type="ECO:0000256" key="3">
    <source>
        <dbReference type="ARBA" id="ARBA00023163"/>
    </source>
</evidence>
<evidence type="ECO:0000259" key="4">
    <source>
        <dbReference type="SMART" id="SM00738"/>
    </source>
</evidence>
<dbReference type="NCBIfam" id="TIGR01955">
    <property type="entry name" value="RfaH"/>
    <property type="match status" value="1"/>
</dbReference>
<reference evidence="5 6" key="1">
    <citation type="submission" date="2020-08" db="EMBL/GenBank/DDBJ databases">
        <title>Genomic Encyclopedia of Type Strains, Phase III (KMG-III): the genomes of soil and plant-associated and newly described type strains.</title>
        <authorList>
            <person name="Whitman W."/>
        </authorList>
    </citation>
    <scope>NUCLEOTIDE SEQUENCE [LARGE SCALE GENOMIC DNA]</scope>
    <source>
        <strain evidence="5 6">CECT 4462</strain>
    </source>
</reference>
<keyword evidence="6" id="KW-1185">Reference proteome</keyword>
<dbReference type="PANTHER" id="PTHR30265:SF7">
    <property type="entry name" value="TRANSCRIPTION ANTITERMINATION PROTEIN RFAH"/>
    <property type="match status" value="1"/>
</dbReference>
<proteinExistence type="predicted"/>
<evidence type="ECO:0000256" key="2">
    <source>
        <dbReference type="ARBA" id="ARBA00023015"/>
    </source>
</evidence>
<accession>A0A839T8F8</accession>
<dbReference type="PANTHER" id="PTHR30265">
    <property type="entry name" value="RHO-INTERACTING TRANSCRIPTION TERMINATION FACTOR NUSG"/>
    <property type="match status" value="1"/>
</dbReference>
<evidence type="ECO:0000256" key="1">
    <source>
        <dbReference type="ARBA" id="ARBA00022814"/>
    </source>
</evidence>
<dbReference type="EMBL" id="JACHXI010000014">
    <property type="protein sequence ID" value="MBB3104275.1"/>
    <property type="molecule type" value="Genomic_DNA"/>
</dbReference>
<feature type="domain" description="NusG-like N-terminal" evidence="4">
    <location>
        <begin position="9"/>
        <end position="108"/>
    </location>
</feature>
<dbReference type="Proteomes" id="UP000549250">
    <property type="component" value="Unassembled WGS sequence"/>
</dbReference>
<dbReference type="GO" id="GO:0006354">
    <property type="term" value="P:DNA-templated transcription elongation"/>
    <property type="evidence" value="ECO:0007669"/>
    <property type="project" value="InterPro"/>
</dbReference>
<evidence type="ECO:0000313" key="6">
    <source>
        <dbReference type="Proteomes" id="UP000549250"/>
    </source>
</evidence>
<keyword evidence="1" id="KW-0889">Transcription antitermination</keyword>
<dbReference type="Pfam" id="PF02357">
    <property type="entry name" value="NusG"/>
    <property type="match status" value="1"/>
</dbReference>
<comment type="caution">
    <text evidence="5">The sequence shown here is derived from an EMBL/GenBank/DDBJ whole genome shotgun (WGS) entry which is preliminary data.</text>
</comment>
<dbReference type="RefSeq" id="WP_183167164.1">
    <property type="nucleotide sequence ID" value="NZ_JACHXI010000014.1"/>
</dbReference>
<dbReference type="InterPro" id="IPR010215">
    <property type="entry name" value="Transcription_antiterm_RfaH"/>
</dbReference>
<dbReference type="GO" id="GO:0005829">
    <property type="term" value="C:cytosol"/>
    <property type="evidence" value="ECO:0007669"/>
    <property type="project" value="TreeGrafter"/>
</dbReference>
<dbReference type="SMART" id="SM00738">
    <property type="entry name" value="NGN"/>
    <property type="match status" value="1"/>
</dbReference>
<dbReference type="InterPro" id="IPR036735">
    <property type="entry name" value="NGN_dom_sf"/>
</dbReference>
<organism evidence="5 6">
    <name type="scientific">Azomonas macrocytogenes</name>
    <name type="common">Azotobacter macrocytogenes</name>
    <dbReference type="NCBI Taxonomy" id="69962"/>
    <lineage>
        <taxon>Bacteria</taxon>
        <taxon>Pseudomonadati</taxon>
        <taxon>Pseudomonadota</taxon>
        <taxon>Gammaproteobacteria</taxon>
        <taxon>Pseudomonadales</taxon>
        <taxon>Pseudomonadaceae</taxon>
        <taxon>Azomonas</taxon>
    </lineage>
</organism>
<gene>
    <name evidence="5" type="ORF">FHR87_002690</name>
</gene>
<sequence>MNRYEELPEEAWYLVQCKPRQEARALEHLDRQGFECFYPSVGIETTLKAGKTRHQEQPLFPGYLFIHLGLHDNWSTLRSTRGVNRIVGFCNRPCRVNDSIIEHLRQRCALGGSAGIARDDEKGIQTKAGPLAEMDAIFLSMDGEKRVMLLLNMLDREQQAQVRLASLRVNGVKSAA</sequence>
<dbReference type="GO" id="GO:0031564">
    <property type="term" value="P:transcription antitermination"/>
    <property type="evidence" value="ECO:0007669"/>
    <property type="project" value="UniProtKB-KW"/>
</dbReference>
<keyword evidence="2" id="KW-0805">Transcription regulation</keyword>
<evidence type="ECO:0000313" key="5">
    <source>
        <dbReference type="EMBL" id="MBB3104275.1"/>
    </source>
</evidence>
<dbReference type="InterPro" id="IPR006645">
    <property type="entry name" value="NGN-like_dom"/>
</dbReference>
<dbReference type="InterPro" id="IPR043425">
    <property type="entry name" value="NusG-like"/>
</dbReference>
<dbReference type="Gene3D" id="3.30.70.940">
    <property type="entry name" value="NusG, N-terminal domain"/>
    <property type="match status" value="1"/>
</dbReference>
<keyword evidence="3" id="KW-0804">Transcription</keyword>
<name>A0A839T8F8_AZOMA</name>
<dbReference type="SUPFAM" id="SSF82679">
    <property type="entry name" value="N-utilization substance G protein NusG, N-terminal domain"/>
    <property type="match status" value="1"/>
</dbReference>
<dbReference type="CDD" id="cd09892">
    <property type="entry name" value="NGN_SP_RfaH"/>
    <property type="match status" value="1"/>
</dbReference>